<dbReference type="PROSITE" id="PS51083">
    <property type="entry name" value="ZF_HIT"/>
    <property type="match status" value="1"/>
</dbReference>
<reference evidence="3 4" key="1">
    <citation type="submission" date="2018-08" db="EMBL/GenBank/DDBJ databases">
        <title>Aphanomyces genome sequencing and annotation.</title>
        <authorList>
            <person name="Minardi D."/>
            <person name="Oidtmann B."/>
            <person name="Van Der Giezen M."/>
            <person name="Studholme D.J."/>
        </authorList>
    </citation>
    <scope>NUCLEOTIDE SEQUENCE [LARGE SCALE GENOMIC DNA]</scope>
    <source>
        <strain evidence="3 4">NJM0002</strain>
    </source>
</reference>
<dbReference type="Pfam" id="PF04438">
    <property type="entry name" value="zf-HIT"/>
    <property type="match status" value="1"/>
</dbReference>
<dbReference type="VEuPathDB" id="FungiDB:H310_10502"/>
<evidence type="ECO:0000313" key="4">
    <source>
        <dbReference type="Proteomes" id="UP000285060"/>
    </source>
</evidence>
<dbReference type="PANTHER" id="PTHR15555:SF0">
    <property type="entry name" value="ZINC FINGER HIT DOMAIN-CONTAINING PROTEIN 2"/>
    <property type="match status" value="1"/>
</dbReference>
<dbReference type="CDD" id="cd23024">
    <property type="entry name" value="zf-HIT_ZNHIT2-3"/>
    <property type="match status" value="1"/>
</dbReference>
<feature type="domain" description="HIT-type" evidence="2">
    <location>
        <begin position="50"/>
        <end position="82"/>
    </location>
</feature>
<proteinExistence type="predicted"/>
<dbReference type="SUPFAM" id="SSF144232">
    <property type="entry name" value="HIT/MYND zinc finger-like"/>
    <property type="match status" value="1"/>
</dbReference>
<keyword evidence="1" id="KW-0863">Zinc-finger</keyword>
<keyword evidence="4" id="KW-1185">Reference proteome</keyword>
<evidence type="ECO:0000256" key="1">
    <source>
        <dbReference type="PROSITE-ProRule" id="PRU00453"/>
    </source>
</evidence>
<name>A0A3R6YXS0_9STRA</name>
<evidence type="ECO:0000259" key="2">
    <source>
        <dbReference type="PROSITE" id="PS51083"/>
    </source>
</evidence>
<dbReference type="InterPro" id="IPR007529">
    <property type="entry name" value="Znf_HIT"/>
</dbReference>
<accession>A0A3R6YXS0</accession>
<comment type="caution">
    <text evidence="3">The sequence shown here is derived from an EMBL/GenBank/DDBJ whole genome shotgun (WGS) entry which is preliminary data.</text>
</comment>
<keyword evidence="1" id="KW-0479">Metal-binding</keyword>
<sequence length="402" mass="44162">MGHQPPPTAVSVPIRLGRAKTRVTDSIKVCTTASPSTSLGLSNANPLRVCGVCQANESKYTCPRCNAVYCGVACYKTHGTTCTEAFYKGHVQSEMRLNKDASASSVRDVQAMLQRVHDDFPETSPMDARIDDLVELMESDALTLDALTDEERSTFLREVADGRLGKYIALWEPWWMQSPAAYDTRTNNLRRCLIVDLHDGDGSLSLGEDDVLTHPLGIFTASMAASFPTLNSLHPNPNHAVLQCNLVEVIFAYAYVMRVYNGDWRVDVEDAASQCMAISSVLLGTPAGMFTSIEHVVMTCQASGGADANDAAKNVALLDVATILTHCVFVLDGLTDLHLLFQTTRQTRRADKRTKKMLALVVKKVEFYIVWASHMTKTDSQLLPRLRQQLVALISRGPPSQP</sequence>
<dbReference type="GO" id="GO:0008270">
    <property type="term" value="F:zinc ion binding"/>
    <property type="evidence" value="ECO:0007669"/>
    <property type="project" value="UniProtKB-UniRule"/>
</dbReference>
<dbReference type="Gene3D" id="3.30.60.190">
    <property type="match status" value="1"/>
</dbReference>
<dbReference type="AlphaFoldDB" id="A0A3R6YXS0"/>
<evidence type="ECO:0000313" key="3">
    <source>
        <dbReference type="EMBL" id="RHY22663.1"/>
    </source>
</evidence>
<dbReference type="Proteomes" id="UP000285060">
    <property type="component" value="Unassembled WGS sequence"/>
</dbReference>
<protein>
    <recommendedName>
        <fullName evidence="2">HIT-type domain-containing protein</fullName>
    </recommendedName>
</protein>
<dbReference type="InterPro" id="IPR039646">
    <property type="entry name" value="ZNHIT2"/>
</dbReference>
<gene>
    <name evidence="3" type="ORF">DYB32_009434</name>
</gene>
<organism evidence="3 4">
    <name type="scientific">Aphanomyces invadans</name>
    <dbReference type="NCBI Taxonomy" id="157072"/>
    <lineage>
        <taxon>Eukaryota</taxon>
        <taxon>Sar</taxon>
        <taxon>Stramenopiles</taxon>
        <taxon>Oomycota</taxon>
        <taxon>Saprolegniomycetes</taxon>
        <taxon>Saprolegniales</taxon>
        <taxon>Verrucalvaceae</taxon>
        <taxon>Aphanomyces</taxon>
    </lineage>
</organism>
<dbReference type="EMBL" id="QUSY01002033">
    <property type="protein sequence ID" value="RHY22663.1"/>
    <property type="molecule type" value="Genomic_DNA"/>
</dbReference>
<dbReference type="PANTHER" id="PTHR15555">
    <property type="entry name" value="ZINC FINGER HIT DOMAIN CONTAINING PROTEIN 2 PROTEIN FON -RELATED"/>
    <property type="match status" value="1"/>
</dbReference>
<keyword evidence="1" id="KW-0862">Zinc</keyword>